<dbReference type="HAMAP" id="MF_00518">
    <property type="entry name" value="Deacylase_Dtd"/>
    <property type="match status" value="1"/>
</dbReference>
<comment type="catalytic activity">
    <reaction evidence="2">
        <text>a D-aminoacyl-tRNA + H2O = a tRNA + a D-alpha-amino acid + H(+)</text>
        <dbReference type="Rhea" id="RHEA:13953"/>
        <dbReference type="Rhea" id="RHEA-COMP:10123"/>
        <dbReference type="Rhea" id="RHEA-COMP:10124"/>
        <dbReference type="ChEBI" id="CHEBI:15377"/>
        <dbReference type="ChEBI" id="CHEBI:15378"/>
        <dbReference type="ChEBI" id="CHEBI:59871"/>
        <dbReference type="ChEBI" id="CHEBI:78442"/>
        <dbReference type="ChEBI" id="CHEBI:79333"/>
        <dbReference type="EC" id="3.1.1.96"/>
    </reaction>
</comment>
<dbReference type="GO" id="GO:0005737">
    <property type="term" value="C:cytoplasm"/>
    <property type="evidence" value="ECO:0007669"/>
    <property type="project" value="UniProtKB-SubCell"/>
</dbReference>
<keyword evidence="2" id="KW-0963">Cytoplasm</keyword>
<comment type="catalytic activity">
    <reaction evidence="2">
        <text>glycyl-tRNA(Ala) + H2O = tRNA(Ala) + glycine + H(+)</text>
        <dbReference type="Rhea" id="RHEA:53744"/>
        <dbReference type="Rhea" id="RHEA-COMP:9657"/>
        <dbReference type="Rhea" id="RHEA-COMP:13640"/>
        <dbReference type="ChEBI" id="CHEBI:15377"/>
        <dbReference type="ChEBI" id="CHEBI:15378"/>
        <dbReference type="ChEBI" id="CHEBI:57305"/>
        <dbReference type="ChEBI" id="CHEBI:78442"/>
        <dbReference type="ChEBI" id="CHEBI:78522"/>
    </reaction>
</comment>
<dbReference type="Pfam" id="PF02580">
    <property type="entry name" value="Tyr_Deacylase"/>
    <property type="match status" value="1"/>
</dbReference>
<dbReference type="AlphaFoldDB" id="A0A1M6MVM7"/>
<name>A0A1M6MVM7_9FIRM</name>
<sequence>MRAVVQRVLSSSVTVDENVVGNVQKGLMVLLGVTHDDDIKDVEYMVEKIVNLRIFEDENDKMNLSLLDIKGELLVVSQFTLYGDCRKGRRPNFTEAAKPDKAIPLYEEFINKAKEHGIKVEKGQFGAHMAVDIVNDGPVTILLDSKKNF</sequence>
<comment type="function">
    <text evidence="2">An aminoacyl-tRNA editing enzyme that deacylates mischarged D-aminoacyl-tRNAs. Also deacylates mischarged glycyl-tRNA(Ala), protecting cells against glycine mischarging by AlaRS. Acts via tRNA-based rather than protein-based catalysis; rejects L-amino acids rather than detecting D-amino acids in the active site. By recycling D-aminoacyl-tRNA to D-amino acids and free tRNA molecules, this enzyme counteracts the toxicity associated with the formation of D-aminoacyl-tRNA entities in vivo and helps enforce protein L-homochirality.</text>
</comment>
<dbReference type="InterPro" id="IPR023509">
    <property type="entry name" value="DTD-like_sf"/>
</dbReference>
<dbReference type="EC" id="3.1.1.-" evidence="2"/>
<dbReference type="SUPFAM" id="SSF69500">
    <property type="entry name" value="DTD-like"/>
    <property type="match status" value="1"/>
</dbReference>
<evidence type="ECO:0000256" key="2">
    <source>
        <dbReference type="HAMAP-Rule" id="MF_00518"/>
    </source>
</evidence>
<feature type="short sequence motif" description="Gly-cisPro motif, important for rejection of L-amino acids" evidence="2">
    <location>
        <begin position="137"/>
        <end position="138"/>
    </location>
</feature>
<comment type="subunit">
    <text evidence="2">Homodimer.</text>
</comment>
<dbReference type="GO" id="GO:0043908">
    <property type="term" value="F:Ser(Gly)-tRNA(Ala) hydrolase activity"/>
    <property type="evidence" value="ECO:0007669"/>
    <property type="project" value="UniProtKB-UniRule"/>
</dbReference>
<dbReference type="GO" id="GO:0019478">
    <property type="term" value="P:D-amino acid catabolic process"/>
    <property type="evidence" value="ECO:0007669"/>
    <property type="project" value="UniProtKB-UniRule"/>
</dbReference>
<evidence type="ECO:0000256" key="1">
    <source>
        <dbReference type="ARBA" id="ARBA00009673"/>
    </source>
</evidence>
<dbReference type="InterPro" id="IPR003732">
    <property type="entry name" value="Daa-tRNA_deacyls_DTD"/>
</dbReference>
<evidence type="ECO:0000313" key="4">
    <source>
        <dbReference type="Proteomes" id="UP000242497"/>
    </source>
</evidence>
<dbReference type="OrthoDB" id="9801395at2"/>
<evidence type="ECO:0000313" key="3">
    <source>
        <dbReference type="EMBL" id="SHJ87450.1"/>
    </source>
</evidence>
<accession>A0A1M6MVM7</accession>
<dbReference type="GO" id="GO:0106026">
    <property type="term" value="F:Gly-tRNA(Ala) deacylase activity"/>
    <property type="evidence" value="ECO:0007669"/>
    <property type="project" value="UniProtKB-UniRule"/>
</dbReference>
<keyword evidence="2" id="KW-0820">tRNA-binding</keyword>
<comment type="subcellular location">
    <subcellularLocation>
        <location evidence="2">Cytoplasm</location>
    </subcellularLocation>
</comment>
<dbReference type="RefSeq" id="WP_072888002.1">
    <property type="nucleotide sequence ID" value="NZ_FRAE01000018.1"/>
</dbReference>
<dbReference type="CDD" id="cd00563">
    <property type="entry name" value="Dtyr_deacylase"/>
    <property type="match status" value="1"/>
</dbReference>
<proteinExistence type="inferred from homology"/>
<comment type="similarity">
    <text evidence="1 2">Belongs to the DTD family.</text>
</comment>
<dbReference type="Proteomes" id="UP000242497">
    <property type="component" value="Unassembled WGS sequence"/>
</dbReference>
<comment type="domain">
    <text evidence="2">A Gly-cisPro motif from one monomer fits into the active site of the other monomer to allow specific chiral rejection of L-amino acids.</text>
</comment>
<dbReference type="FunFam" id="3.50.80.10:FF:000001">
    <property type="entry name" value="D-aminoacyl-tRNA deacylase"/>
    <property type="match status" value="1"/>
</dbReference>
<dbReference type="Gene3D" id="3.50.80.10">
    <property type="entry name" value="D-tyrosyl-tRNA(Tyr) deacylase"/>
    <property type="match status" value="1"/>
</dbReference>
<keyword evidence="2" id="KW-0694">RNA-binding</keyword>
<dbReference type="PANTHER" id="PTHR10472">
    <property type="entry name" value="D-TYROSYL-TRNA TYR DEACYLASE"/>
    <property type="match status" value="1"/>
</dbReference>
<dbReference type="NCBIfam" id="TIGR00256">
    <property type="entry name" value="D-aminoacyl-tRNA deacylase"/>
    <property type="match status" value="1"/>
</dbReference>
<dbReference type="PANTHER" id="PTHR10472:SF5">
    <property type="entry name" value="D-AMINOACYL-TRNA DEACYLASE 1"/>
    <property type="match status" value="1"/>
</dbReference>
<dbReference type="EC" id="3.1.1.96" evidence="2"/>
<keyword evidence="2" id="KW-0378">Hydrolase</keyword>
<organism evidence="3 4">
    <name type="scientific">Tepidibacter formicigenes DSM 15518</name>
    <dbReference type="NCBI Taxonomy" id="1123349"/>
    <lineage>
        <taxon>Bacteria</taxon>
        <taxon>Bacillati</taxon>
        <taxon>Bacillota</taxon>
        <taxon>Clostridia</taxon>
        <taxon>Peptostreptococcales</taxon>
        <taxon>Peptostreptococcaceae</taxon>
        <taxon>Tepidibacter</taxon>
    </lineage>
</organism>
<dbReference type="GO" id="GO:0000049">
    <property type="term" value="F:tRNA binding"/>
    <property type="evidence" value="ECO:0007669"/>
    <property type="project" value="UniProtKB-UniRule"/>
</dbReference>
<gene>
    <name evidence="2" type="primary">dtd</name>
    <name evidence="3" type="ORF">SAMN02744037_01066</name>
</gene>
<reference evidence="4" key="1">
    <citation type="submission" date="2016-11" db="EMBL/GenBank/DDBJ databases">
        <authorList>
            <person name="Varghese N."/>
            <person name="Submissions S."/>
        </authorList>
    </citation>
    <scope>NUCLEOTIDE SEQUENCE [LARGE SCALE GENOMIC DNA]</scope>
    <source>
        <strain evidence="4">DSM 15518</strain>
    </source>
</reference>
<protein>
    <recommendedName>
        <fullName evidence="2">D-aminoacyl-tRNA deacylase</fullName>
        <shortName evidence="2">DTD</shortName>
        <ecNumber evidence="2">3.1.1.96</ecNumber>
    </recommendedName>
    <alternativeName>
        <fullName evidence="2">Gly-tRNA(Ala) deacylase</fullName>
        <ecNumber evidence="2">3.1.1.-</ecNumber>
    </alternativeName>
</protein>
<dbReference type="EMBL" id="FRAE01000018">
    <property type="protein sequence ID" value="SHJ87450.1"/>
    <property type="molecule type" value="Genomic_DNA"/>
</dbReference>
<dbReference type="STRING" id="1123349.SAMN02744037_01066"/>
<keyword evidence="4" id="KW-1185">Reference proteome</keyword>
<dbReference type="GO" id="GO:0051500">
    <property type="term" value="F:D-tyrosyl-tRNA(Tyr) deacylase activity"/>
    <property type="evidence" value="ECO:0007669"/>
    <property type="project" value="TreeGrafter"/>
</dbReference>